<evidence type="ECO:0000259" key="1">
    <source>
        <dbReference type="PROSITE" id="PS50097"/>
    </source>
</evidence>
<dbReference type="PANTHER" id="PTHR45632:SF13">
    <property type="entry name" value="KELCH-LIKE PROTEIN 26"/>
    <property type="match status" value="1"/>
</dbReference>
<reference evidence="2" key="1">
    <citation type="submission" date="2014-12" db="EMBL/GenBank/DDBJ databases">
        <title>Insight into the proteome of Arion vulgaris.</title>
        <authorList>
            <person name="Aradska J."/>
            <person name="Bulat T."/>
            <person name="Smidak R."/>
            <person name="Sarate P."/>
            <person name="Gangsoo J."/>
            <person name="Sialana F."/>
            <person name="Bilban M."/>
            <person name="Lubec G."/>
        </authorList>
    </citation>
    <scope>NUCLEOTIDE SEQUENCE</scope>
    <source>
        <tissue evidence="2">Skin</tissue>
    </source>
</reference>
<gene>
    <name evidence="2" type="primary">ORF11976</name>
</gene>
<feature type="non-terminal residue" evidence="2">
    <location>
        <position position="220"/>
    </location>
</feature>
<accession>A0A0B6Y491</accession>
<dbReference type="CDD" id="cd18186">
    <property type="entry name" value="BTB_POZ_ZBTB_KLHL-like"/>
    <property type="match status" value="1"/>
</dbReference>
<dbReference type="Pfam" id="PF00651">
    <property type="entry name" value="BTB"/>
    <property type="match status" value="1"/>
</dbReference>
<sequence>MITSNNNKMIVQVDPEASTNLVQKLALMQESGELCDYTIIVSGLEIKAHKCVLASCCDYFKTSFSFSESSQFSTEMDLTHLGCEVKVVENVIKSFYTNQIALDPNCLEGVLQLVDYFMCESLRLCIETFMESMLSFHTAVCYFQMALQYRLNLTGLFNSAKWLLWFHFHDYFIYQYDTLESSMDNINAYMTYDIFCHCNPLQLVEFMLKNVVNAVERLHT</sequence>
<dbReference type="SUPFAM" id="SSF54695">
    <property type="entry name" value="POZ domain"/>
    <property type="match status" value="1"/>
</dbReference>
<dbReference type="PROSITE" id="PS50097">
    <property type="entry name" value="BTB"/>
    <property type="match status" value="1"/>
</dbReference>
<dbReference type="PANTHER" id="PTHR45632">
    <property type="entry name" value="LD33804P"/>
    <property type="match status" value="1"/>
</dbReference>
<evidence type="ECO:0000313" key="2">
    <source>
        <dbReference type="EMBL" id="CEK50908.1"/>
    </source>
</evidence>
<name>A0A0B6Y491_9EUPU</name>
<proteinExistence type="predicted"/>
<protein>
    <recommendedName>
        <fullName evidence="1">BTB domain-containing protein</fullName>
    </recommendedName>
</protein>
<organism evidence="2">
    <name type="scientific">Arion vulgaris</name>
    <dbReference type="NCBI Taxonomy" id="1028688"/>
    <lineage>
        <taxon>Eukaryota</taxon>
        <taxon>Metazoa</taxon>
        <taxon>Spiralia</taxon>
        <taxon>Lophotrochozoa</taxon>
        <taxon>Mollusca</taxon>
        <taxon>Gastropoda</taxon>
        <taxon>Heterobranchia</taxon>
        <taxon>Euthyneura</taxon>
        <taxon>Panpulmonata</taxon>
        <taxon>Eupulmonata</taxon>
        <taxon>Stylommatophora</taxon>
        <taxon>Helicina</taxon>
        <taxon>Arionoidea</taxon>
        <taxon>Arionidae</taxon>
        <taxon>Arion</taxon>
    </lineage>
</organism>
<dbReference type="EMBL" id="HACG01004043">
    <property type="protein sequence ID" value="CEK50908.1"/>
    <property type="molecule type" value="Transcribed_RNA"/>
</dbReference>
<dbReference type="AlphaFoldDB" id="A0A0B6Y491"/>
<dbReference type="SMART" id="SM00225">
    <property type="entry name" value="BTB"/>
    <property type="match status" value="1"/>
</dbReference>
<dbReference type="InterPro" id="IPR000210">
    <property type="entry name" value="BTB/POZ_dom"/>
</dbReference>
<dbReference type="Gene3D" id="3.30.710.10">
    <property type="entry name" value="Potassium Channel Kv1.1, Chain A"/>
    <property type="match status" value="1"/>
</dbReference>
<dbReference type="InterPro" id="IPR011333">
    <property type="entry name" value="SKP1/BTB/POZ_sf"/>
</dbReference>
<feature type="domain" description="BTB" evidence="1">
    <location>
        <begin position="35"/>
        <end position="104"/>
    </location>
</feature>